<gene>
    <name evidence="1" type="ORF">Bpfe_008506</name>
</gene>
<dbReference type="InterPro" id="IPR000884">
    <property type="entry name" value="TSP1_rpt"/>
</dbReference>
<accession>A0AAD8FFK2</accession>
<keyword evidence="2" id="KW-1185">Reference proteome</keyword>
<name>A0AAD8FFK2_BIOPF</name>
<dbReference type="PROSITE" id="PS50092">
    <property type="entry name" value="TSP1"/>
    <property type="match status" value="1"/>
</dbReference>
<comment type="caution">
    <text evidence="1">The sequence shown here is derived from an EMBL/GenBank/DDBJ whole genome shotgun (WGS) entry which is preliminary data.</text>
</comment>
<dbReference type="InterPro" id="IPR036383">
    <property type="entry name" value="TSP1_rpt_sf"/>
</dbReference>
<reference evidence="1" key="1">
    <citation type="journal article" date="2023" name="PLoS Negl. Trop. Dis.">
        <title>A genome sequence for Biomphalaria pfeifferi, the major vector snail for the human-infecting parasite Schistosoma mansoni.</title>
        <authorList>
            <person name="Bu L."/>
            <person name="Lu L."/>
            <person name="Laidemitt M.R."/>
            <person name="Zhang S.M."/>
            <person name="Mutuku M."/>
            <person name="Mkoji G."/>
            <person name="Steinauer M."/>
            <person name="Loker E.S."/>
        </authorList>
    </citation>
    <scope>NUCLEOTIDE SEQUENCE</scope>
    <source>
        <strain evidence="1">KasaAsao</strain>
    </source>
</reference>
<dbReference type="PROSITE" id="PS51257">
    <property type="entry name" value="PROKAR_LIPOPROTEIN"/>
    <property type="match status" value="1"/>
</dbReference>
<dbReference type="Pfam" id="PF00090">
    <property type="entry name" value="TSP_1"/>
    <property type="match status" value="1"/>
</dbReference>
<dbReference type="Proteomes" id="UP001233172">
    <property type="component" value="Unassembled WGS sequence"/>
</dbReference>
<reference evidence="1" key="2">
    <citation type="submission" date="2023-04" db="EMBL/GenBank/DDBJ databases">
        <authorList>
            <person name="Bu L."/>
            <person name="Lu L."/>
            <person name="Laidemitt M.R."/>
            <person name="Zhang S.M."/>
            <person name="Mutuku M."/>
            <person name="Mkoji G."/>
            <person name="Steinauer M."/>
            <person name="Loker E.S."/>
        </authorList>
    </citation>
    <scope>NUCLEOTIDE SEQUENCE</scope>
    <source>
        <strain evidence="1">KasaAsao</strain>
        <tissue evidence="1">Whole Snail</tissue>
    </source>
</reference>
<sequence length="236" mass="27018">MGKENWQVGFIPIRSSFTTLHTNHWASFGCYLWQLSSSSCSVTFADFDSKTFPLRRKRQDNKDKVKDDKVKDEVKDKVKDDKVKDEVKDEVKDDKVKDKVKDEVKDDKVKDKVKDDKVKHKVKDGKVNETSTAEEERNITKTTIPKVCTEGCEDAETKEDEELMAKVVHGNWATWEEWLCTENCNASHQERRRLCDDPAPAFGGEQCSGDNIESKASNCYKNKLDCPTGESRGDVR</sequence>
<protein>
    <submittedName>
        <fullName evidence="1">Properdin</fullName>
    </submittedName>
</protein>
<dbReference type="AlphaFoldDB" id="A0AAD8FFK2"/>
<dbReference type="Gene3D" id="2.20.100.10">
    <property type="entry name" value="Thrombospondin type-1 (TSP1) repeat"/>
    <property type="match status" value="1"/>
</dbReference>
<proteinExistence type="predicted"/>
<dbReference type="EMBL" id="JASAOG010000027">
    <property type="protein sequence ID" value="KAK0062013.1"/>
    <property type="molecule type" value="Genomic_DNA"/>
</dbReference>
<evidence type="ECO:0000313" key="2">
    <source>
        <dbReference type="Proteomes" id="UP001233172"/>
    </source>
</evidence>
<dbReference type="SUPFAM" id="SSF82895">
    <property type="entry name" value="TSP-1 type 1 repeat"/>
    <property type="match status" value="1"/>
</dbReference>
<evidence type="ECO:0000313" key="1">
    <source>
        <dbReference type="EMBL" id="KAK0062013.1"/>
    </source>
</evidence>
<organism evidence="1 2">
    <name type="scientific">Biomphalaria pfeifferi</name>
    <name type="common">Bloodfluke planorb</name>
    <name type="synonym">Freshwater snail</name>
    <dbReference type="NCBI Taxonomy" id="112525"/>
    <lineage>
        <taxon>Eukaryota</taxon>
        <taxon>Metazoa</taxon>
        <taxon>Spiralia</taxon>
        <taxon>Lophotrochozoa</taxon>
        <taxon>Mollusca</taxon>
        <taxon>Gastropoda</taxon>
        <taxon>Heterobranchia</taxon>
        <taxon>Euthyneura</taxon>
        <taxon>Panpulmonata</taxon>
        <taxon>Hygrophila</taxon>
        <taxon>Lymnaeoidea</taxon>
        <taxon>Planorbidae</taxon>
        <taxon>Biomphalaria</taxon>
    </lineage>
</organism>